<sequence length="379" mass="43361">MWRLPRLAEIAQTWFERAQECPLSVRLCGQSPADDIFSSFMKTLRRHSGEMRSLELQLRVEDFEDVNTHLLESSVFSMLQKLSIDIDNGRKNSDAVVIFNNVPLLHEVIMIVVTPSFAVLPWQQLTKFTGELYEVKECIEAIRLMPNLLECVFSAFVTDDDDADRFGTVSHPNMQHFTLSESTLYSPFSTKILTLVTFPSLETLEISGTDDFDAEELDSFLQRSSPPLRKLAVHPLEGKVELQLLPPFIALIGLVELEIWRPARNFLSSFLTAFGCDPNLLPQLQNLALLGCHIPEENEETYMRHEDEPYFDEILCDAVEPITKRREILPGCAQLQSFRVISEKLCESAWYSEEDLLPFKKLKESGMYVYIGTKTRSVL</sequence>
<name>A0AAD7F4P9_9AGAR</name>
<dbReference type="Proteomes" id="UP001218218">
    <property type="component" value="Unassembled WGS sequence"/>
</dbReference>
<organism evidence="1 2">
    <name type="scientific">Mycena albidolilacea</name>
    <dbReference type="NCBI Taxonomy" id="1033008"/>
    <lineage>
        <taxon>Eukaryota</taxon>
        <taxon>Fungi</taxon>
        <taxon>Dikarya</taxon>
        <taxon>Basidiomycota</taxon>
        <taxon>Agaricomycotina</taxon>
        <taxon>Agaricomycetes</taxon>
        <taxon>Agaricomycetidae</taxon>
        <taxon>Agaricales</taxon>
        <taxon>Marasmiineae</taxon>
        <taxon>Mycenaceae</taxon>
        <taxon>Mycena</taxon>
    </lineage>
</organism>
<proteinExistence type="predicted"/>
<evidence type="ECO:0000313" key="1">
    <source>
        <dbReference type="EMBL" id="KAJ7368782.1"/>
    </source>
</evidence>
<dbReference type="EMBL" id="JARIHO010000001">
    <property type="protein sequence ID" value="KAJ7368782.1"/>
    <property type="molecule type" value="Genomic_DNA"/>
</dbReference>
<dbReference type="SUPFAM" id="SSF52047">
    <property type="entry name" value="RNI-like"/>
    <property type="match status" value="1"/>
</dbReference>
<evidence type="ECO:0000313" key="2">
    <source>
        <dbReference type="Proteomes" id="UP001218218"/>
    </source>
</evidence>
<protein>
    <submittedName>
        <fullName evidence="1">Uncharacterized protein</fullName>
    </submittedName>
</protein>
<dbReference type="AlphaFoldDB" id="A0AAD7F4P9"/>
<keyword evidence="2" id="KW-1185">Reference proteome</keyword>
<gene>
    <name evidence="1" type="ORF">DFH08DRAFT_33108</name>
</gene>
<reference evidence="1" key="1">
    <citation type="submission" date="2023-03" db="EMBL/GenBank/DDBJ databases">
        <title>Massive genome expansion in bonnet fungi (Mycena s.s.) driven by repeated elements and novel gene families across ecological guilds.</title>
        <authorList>
            <consortium name="Lawrence Berkeley National Laboratory"/>
            <person name="Harder C.B."/>
            <person name="Miyauchi S."/>
            <person name="Viragh M."/>
            <person name="Kuo A."/>
            <person name="Thoen E."/>
            <person name="Andreopoulos B."/>
            <person name="Lu D."/>
            <person name="Skrede I."/>
            <person name="Drula E."/>
            <person name="Henrissat B."/>
            <person name="Morin E."/>
            <person name="Kohler A."/>
            <person name="Barry K."/>
            <person name="LaButti K."/>
            <person name="Morin E."/>
            <person name="Salamov A."/>
            <person name="Lipzen A."/>
            <person name="Mereny Z."/>
            <person name="Hegedus B."/>
            <person name="Baldrian P."/>
            <person name="Stursova M."/>
            <person name="Weitz H."/>
            <person name="Taylor A."/>
            <person name="Grigoriev I.V."/>
            <person name="Nagy L.G."/>
            <person name="Martin F."/>
            <person name="Kauserud H."/>
        </authorList>
    </citation>
    <scope>NUCLEOTIDE SEQUENCE</scope>
    <source>
        <strain evidence="1">CBHHK002</strain>
    </source>
</reference>
<accession>A0AAD7F4P9</accession>
<comment type="caution">
    <text evidence="1">The sequence shown here is derived from an EMBL/GenBank/DDBJ whole genome shotgun (WGS) entry which is preliminary data.</text>
</comment>